<dbReference type="Proteomes" id="UP000478052">
    <property type="component" value="Unassembled WGS sequence"/>
</dbReference>
<dbReference type="PANTHER" id="PTHR45749">
    <property type="match status" value="1"/>
</dbReference>
<evidence type="ECO:0000256" key="1">
    <source>
        <dbReference type="SAM" id="Coils"/>
    </source>
</evidence>
<gene>
    <name evidence="4" type="ORF">FWK35_00035313</name>
</gene>
<dbReference type="InterPro" id="IPR008906">
    <property type="entry name" value="HATC_C_dom"/>
</dbReference>
<dbReference type="OrthoDB" id="6604742at2759"/>
<organism evidence="4 5">
    <name type="scientific">Aphis craccivora</name>
    <name type="common">Cowpea aphid</name>
    <dbReference type="NCBI Taxonomy" id="307492"/>
    <lineage>
        <taxon>Eukaryota</taxon>
        <taxon>Metazoa</taxon>
        <taxon>Ecdysozoa</taxon>
        <taxon>Arthropoda</taxon>
        <taxon>Hexapoda</taxon>
        <taxon>Insecta</taxon>
        <taxon>Pterygota</taxon>
        <taxon>Neoptera</taxon>
        <taxon>Paraneoptera</taxon>
        <taxon>Hemiptera</taxon>
        <taxon>Sternorrhyncha</taxon>
        <taxon>Aphidomorpha</taxon>
        <taxon>Aphidoidea</taxon>
        <taxon>Aphididae</taxon>
        <taxon>Aphidini</taxon>
        <taxon>Aphis</taxon>
        <taxon>Aphis</taxon>
    </lineage>
</organism>
<reference evidence="4 5" key="1">
    <citation type="submission" date="2019-08" db="EMBL/GenBank/DDBJ databases">
        <title>Whole genome of Aphis craccivora.</title>
        <authorList>
            <person name="Voronova N.V."/>
            <person name="Shulinski R.S."/>
            <person name="Bandarenka Y.V."/>
            <person name="Zhorov D.G."/>
            <person name="Warner D."/>
        </authorList>
    </citation>
    <scope>NUCLEOTIDE SEQUENCE [LARGE SCALE GENOMIC DNA]</scope>
    <source>
        <strain evidence="4">180601</strain>
        <tissue evidence="4">Whole Body</tissue>
    </source>
</reference>
<dbReference type="PANTHER" id="PTHR45749:SF21">
    <property type="entry name" value="DUF4371 DOMAIN-CONTAINING PROTEIN"/>
    <property type="match status" value="1"/>
</dbReference>
<dbReference type="Pfam" id="PF05699">
    <property type="entry name" value="Dimer_Tnp_hAT"/>
    <property type="match status" value="1"/>
</dbReference>
<dbReference type="SUPFAM" id="SSF53098">
    <property type="entry name" value="Ribonuclease H-like"/>
    <property type="match status" value="1"/>
</dbReference>
<feature type="domain" description="HAT C-terminal dimerisation" evidence="2">
    <location>
        <begin position="525"/>
        <end position="578"/>
    </location>
</feature>
<keyword evidence="1" id="KW-0175">Coiled coil</keyword>
<dbReference type="Pfam" id="PF14291">
    <property type="entry name" value="DUF4371"/>
    <property type="match status" value="1"/>
</dbReference>
<feature type="coiled-coil region" evidence="1">
    <location>
        <begin position="420"/>
        <end position="447"/>
    </location>
</feature>
<evidence type="ECO:0000259" key="2">
    <source>
        <dbReference type="Pfam" id="PF05699"/>
    </source>
</evidence>
<evidence type="ECO:0000313" key="5">
    <source>
        <dbReference type="Proteomes" id="UP000478052"/>
    </source>
</evidence>
<proteinExistence type="predicted"/>
<evidence type="ECO:0000259" key="3">
    <source>
        <dbReference type="Pfam" id="PF14291"/>
    </source>
</evidence>
<dbReference type="GO" id="GO:0046983">
    <property type="term" value="F:protein dimerization activity"/>
    <property type="evidence" value="ECO:0007669"/>
    <property type="project" value="InterPro"/>
</dbReference>
<sequence>MGYELDLKSDYPTDCGKFDEAMWHIVKRVGRWLFADRMSGKFNKEWIEGVSDWQHLFQSIQRHEASIQHLYASKVRSLWIKNQTIDVNIENQYSQKGLRGNEGSLKIKNPNEGNFLRTVNLLAEFDPVLNNIMNDEKQKIKYLSPLIQNEIIDILSSDLCRIICDDIRSSCFFSVIIDSTQDKTKEDQVSLIIRYTVVDYEKKHIEIRESFLGFFLLKKHGAFDYAELLQHTLSEYRLNIEKCRGQGYDGAAVMSGANSGVQKRILEIVPNATFVHSCSHNLNFVISDAAKSTREILSFFETVQDVYNFFSSSAPRWSQLALGEEESSKLRKITLKKVCATRWEAHHNALFSLKQRFVDILKAFTRVQLTSTKKDEINTATALKKKLESAEFVLLLCTWEKILKSLFVVSKILQSVSIDLQQAFELLKNAHAEISKLRDEYDTFVDNFKTVCKFWNVPFMFLHKRQRFATKFHDEFDSDKRLTVTEDNFKVTIFNPLIDTTFTKAQREIYWHAAEYLISNDLTIIFPDIFTSCCIFMTISVTSASAERSFSKLKLIKNYLRNTISQDRLNNIAVSNIERLNTS</sequence>
<dbReference type="EMBL" id="VUJU01013499">
    <property type="protein sequence ID" value="KAF0704663.1"/>
    <property type="molecule type" value="Genomic_DNA"/>
</dbReference>
<keyword evidence="5" id="KW-1185">Reference proteome</keyword>
<name>A0A6G0VPN1_APHCR</name>
<comment type="caution">
    <text evidence="4">The sequence shown here is derived from an EMBL/GenBank/DDBJ whole genome shotgun (WGS) entry which is preliminary data.</text>
</comment>
<protein>
    <submittedName>
        <fullName evidence="4">Zinc finger MYM-type protein 1-like</fullName>
    </submittedName>
</protein>
<dbReference type="InterPro" id="IPR012337">
    <property type="entry name" value="RNaseH-like_sf"/>
</dbReference>
<dbReference type="AlphaFoldDB" id="A0A6G0VPN1"/>
<accession>A0A6G0VPN1</accession>
<dbReference type="InterPro" id="IPR025398">
    <property type="entry name" value="DUF4371"/>
</dbReference>
<feature type="domain" description="DUF4371" evidence="3">
    <location>
        <begin position="77"/>
        <end position="258"/>
    </location>
</feature>
<evidence type="ECO:0000313" key="4">
    <source>
        <dbReference type="EMBL" id="KAF0704663.1"/>
    </source>
</evidence>